<sequence>MEEVHEAVIVGAGIAGLATAIALKKVGIQSIVLEKSHQLRATGAAITLAPNAWRALDALGVATKLTSIYRTFERGYVTNLITGATQEQSFKGTNTDSGDEDMGVRSVHRKVLLETLANELPPNTIKFSIKITSIKSQEEEDVTVLQLEDGSVIRTKVLIGCDGVHSVVAQWLGLTTPVDSGRSAVRGLSVFPAGHGLKHQLHQFVGNDARCAFVAMNETDVFWGITTTDGRMMSREPELIKKEVTEHLAKDCPAEYLNVIQRAELSTITWAPLMYRVPWDVLFGKTHRGGVTVAGDAFHPMTPDLGQGGCTALEDAVVLARCLANSRGNVSSGMEMYVKERRWRVAGIITGAFLSGWVQQGGTGWRWWLVKLFRDHLFYRFVFPRIVNAVSYDCGVLPEKEKTL</sequence>
<keyword evidence="2" id="KW-0503">Monooxygenase</keyword>
<dbReference type="Proteomes" id="UP001515500">
    <property type="component" value="Chromosome 10"/>
</dbReference>
<organism evidence="5 6">
    <name type="scientific">Dioscorea cayennensis subsp. rotundata</name>
    <name type="common">White Guinea yam</name>
    <name type="synonym">Dioscorea rotundata</name>
    <dbReference type="NCBI Taxonomy" id="55577"/>
    <lineage>
        <taxon>Eukaryota</taxon>
        <taxon>Viridiplantae</taxon>
        <taxon>Streptophyta</taxon>
        <taxon>Embryophyta</taxon>
        <taxon>Tracheophyta</taxon>
        <taxon>Spermatophyta</taxon>
        <taxon>Magnoliopsida</taxon>
        <taxon>Liliopsida</taxon>
        <taxon>Dioscoreales</taxon>
        <taxon>Dioscoreaceae</taxon>
        <taxon>Dioscorea</taxon>
    </lineage>
</organism>
<gene>
    <name evidence="6" type="primary">LOC120270696</name>
</gene>
<proteinExistence type="inferred from homology"/>
<dbReference type="PANTHER" id="PTHR45934:SF1">
    <property type="entry name" value="OS04G0423100 PROTEIN"/>
    <property type="match status" value="1"/>
</dbReference>
<dbReference type="InterPro" id="IPR002938">
    <property type="entry name" value="FAD-bd"/>
</dbReference>
<comment type="similarity">
    <text evidence="3">Belongs to the 3-hydroxybenzoate 6-hydroxylase family.</text>
</comment>
<protein>
    <submittedName>
        <fullName evidence="6">Monooxygenase 3-like</fullName>
    </submittedName>
</protein>
<evidence type="ECO:0000313" key="5">
    <source>
        <dbReference type="Proteomes" id="UP001515500"/>
    </source>
</evidence>
<reference evidence="6" key="1">
    <citation type="submission" date="2025-08" db="UniProtKB">
        <authorList>
            <consortium name="RefSeq"/>
        </authorList>
    </citation>
    <scope>IDENTIFICATION</scope>
</reference>
<dbReference type="Gene3D" id="3.50.50.60">
    <property type="entry name" value="FAD/NAD(P)-binding domain"/>
    <property type="match status" value="1"/>
</dbReference>
<dbReference type="InterPro" id="IPR044560">
    <property type="entry name" value="MOase"/>
</dbReference>
<evidence type="ECO:0000256" key="1">
    <source>
        <dbReference type="ARBA" id="ARBA00023002"/>
    </source>
</evidence>
<feature type="domain" description="FAD-binding" evidence="4">
    <location>
        <begin position="6"/>
        <end position="349"/>
    </location>
</feature>
<dbReference type="InterPro" id="IPR036188">
    <property type="entry name" value="FAD/NAD-bd_sf"/>
</dbReference>
<evidence type="ECO:0000259" key="4">
    <source>
        <dbReference type="Pfam" id="PF01494"/>
    </source>
</evidence>
<keyword evidence="5" id="KW-1185">Reference proteome</keyword>
<dbReference type="AlphaFoldDB" id="A0AB40C2W9"/>
<dbReference type="PANTHER" id="PTHR45934">
    <property type="entry name" value="FAD/NAD(P)-BINDING OXIDOREDUCTASE FAMILY PROTEIN"/>
    <property type="match status" value="1"/>
</dbReference>
<dbReference type="Pfam" id="PF01494">
    <property type="entry name" value="FAD_binding_3"/>
    <property type="match status" value="1"/>
</dbReference>
<dbReference type="RefSeq" id="XP_039133704.1">
    <property type="nucleotide sequence ID" value="XM_039277770.1"/>
</dbReference>
<dbReference type="GeneID" id="120270696"/>
<accession>A0AB40C2W9</accession>
<dbReference type="SUPFAM" id="SSF51905">
    <property type="entry name" value="FAD/NAD(P)-binding domain"/>
    <property type="match status" value="1"/>
</dbReference>
<evidence type="ECO:0000256" key="3">
    <source>
        <dbReference type="ARBA" id="ARBA00024018"/>
    </source>
</evidence>
<keyword evidence="1" id="KW-0560">Oxidoreductase</keyword>
<evidence type="ECO:0000313" key="6">
    <source>
        <dbReference type="RefSeq" id="XP_039133704.1"/>
    </source>
</evidence>
<evidence type="ECO:0000256" key="2">
    <source>
        <dbReference type="ARBA" id="ARBA00023033"/>
    </source>
</evidence>
<dbReference type="PRINTS" id="PR00420">
    <property type="entry name" value="RNGMNOXGNASE"/>
</dbReference>
<dbReference type="GO" id="GO:0004497">
    <property type="term" value="F:monooxygenase activity"/>
    <property type="evidence" value="ECO:0007669"/>
    <property type="project" value="UniProtKB-KW"/>
</dbReference>
<name>A0AB40C2W9_DIOCR</name>
<dbReference type="GO" id="GO:0071949">
    <property type="term" value="F:FAD binding"/>
    <property type="evidence" value="ECO:0007669"/>
    <property type="project" value="InterPro"/>
</dbReference>